<evidence type="ECO:0000259" key="2">
    <source>
        <dbReference type="Pfam" id="PF02872"/>
    </source>
</evidence>
<evidence type="ECO:0000313" key="3">
    <source>
        <dbReference type="EMBL" id="MBO8471259.1"/>
    </source>
</evidence>
<feature type="domain" description="5'-Nucleotidase C-terminal" evidence="2">
    <location>
        <begin position="115"/>
        <end position="242"/>
    </location>
</feature>
<protein>
    <submittedName>
        <fullName evidence="3">5'-nucleotidase C-terminal domain-containing protein</fullName>
    </submittedName>
</protein>
<sequence>MNRICVAVALLAVPLMLAAAPDSEKDVRGGDAGKLVFSWSRSQMNGSRTGVGCPGAENVREAVGHVKGNVYFSPGGKIYRGGATAKAARILIGAQPAMAQVKEVVGYSPRPMVNAYPESTLSNWFIDNIMSAVEKASGKHVDVGIGNFGGIRVDMPEGDILKDDIMSMFPFKNNIVYVALKGKDVRAILDQMAATRFQVLGGVRVVASDGKVVSAEIGGEPLDDEKVYGVATITFLLDGGDDLHVSRNALEVTEYPVEIYDVMMDAVRNDTAAGRPVEYRTDGRVQIR</sequence>
<comment type="caution">
    <text evidence="3">The sequence shown here is derived from an EMBL/GenBank/DDBJ whole genome shotgun (WGS) entry which is preliminary data.</text>
</comment>
<dbReference type="PANTHER" id="PTHR11575">
    <property type="entry name" value="5'-NUCLEOTIDASE-RELATED"/>
    <property type="match status" value="1"/>
</dbReference>
<dbReference type="AlphaFoldDB" id="A0A9D9NFB4"/>
<dbReference type="EMBL" id="JADIMB010000080">
    <property type="protein sequence ID" value="MBO8471259.1"/>
    <property type="molecule type" value="Genomic_DNA"/>
</dbReference>
<dbReference type="InterPro" id="IPR006179">
    <property type="entry name" value="5_nucleotidase/apyrase"/>
</dbReference>
<keyword evidence="1" id="KW-0732">Signal</keyword>
<dbReference type="SUPFAM" id="SSF55816">
    <property type="entry name" value="5'-nucleotidase (syn. UDP-sugar hydrolase), C-terminal domain"/>
    <property type="match status" value="1"/>
</dbReference>
<proteinExistence type="predicted"/>
<dbReference type="GO" id="GO:0009166">
    <property type="term" value="P:nucleotide catabolic process"/>
    <property type="evidence" value="ECO:0007669"/>
    <property type="project" value="InterPro"/>
</dbReference>
<feature type="chain" id="PRO_5039348591" evidence="1">
    <location>
        <begin position="20"/>
        <end position="288"/>
    </location>
</feature>
<evidence type="ECO:0000313" key="4">
    <source>
        <dbReference type="Proteomes" id="UP000823603"/>
    </source>
</evidence>
<gene>
    <name evidence="3" type="ORF">IAB82_05630</name>
</gene>
<evidence type="ECO:0000256" key="1">
    <source>
        <dbReference type="SAM" id="SignalP"/>
    </source>
</evidence>
<dbReference type="InterPro" id="IPR036907">
    <property type="entry name" value="5'-Nucleotdase_C_sf"/>
</dbReference>
<feature type="signal peptide" evidence="1">
    <location>
        <begin position="1"/>
        <end position="19"/>
    </location>
</feature>
<reference evidence="3" key="1">
    <citation type="submission" date="2020-10" db="EMBL/GenBank/DDBJ databases">
        <authorList>
            <person name="Gilroy R."/>
        </authorList>
    </citation>
    <scope>NUCLEOTIDE SEQUENCE</scope>
    <source>
        <strain evidence="3">B2-22910</strain>
    </source>
</reference>
<dbReference type="GO" id="GO:0016787">
    <property type="term" value="F:hydrolase activity"/>
    <property type="evidence" value="ECO:0007669"/>
    <property type="project" value="InterPro"/>
</dbReference>
<dbReference type="PANTHER" id="PTHR11575:SF24">
    <property type="entry name" value="5'-NUCLEOTIDASE"/>
    <property type="match status" value="1"/>
</dbReference>
<dbReference type="PRINTS" id="PR01607">
    <property type="entry name" value="APYRASEFAMLY"/>
</dbReference>
<accession>A0A9D9NFB4</accession>
<reference evidence="3" key="2">
    <citation type="journal article" date="2021" name="PeerJ">
        <title>Extensive microbial diversity within the chicken gut microbiome revealed by metagenomics and culture.</title>
        <authorList>
            <person name="Gilroy R."/>
            <person name="Ravi A."/>
            <person name="Getino M."/>
            <person name="Pursley I."/>
            <person name="Horton D.L."/>
            <person name="Alikhan N.F."/>
            <person name="Baker D."/>
            <person name="Gharbi K."/>
            <person name="Hall N."/>
            <person name="Watson M."/>
            <person name="Adriaenssens E.M."/>
            <person name="Foster-Nyarko E."/>
            <person name="Jarju S."/>
            <person name="Secka A."/>
            <person name="Antonio M."/>
            <person name="Oren A."/>
            <person name="Chaudhuri R.R."/>
            <person name="La Ragione R."/>
            <person name="Hildebrand F."/>
            <person name="Pallen M.J."/>
        </authorList>
    </citation>
    <scope>NUCLEOTIDE SEQUENCE</scope>
    <source>
        <strain evidence="3">B2-22910</strain>
    </source>
</reference>
<dbReference type="Gene3D" id="3.90.780.10">
    <property type="entry name" value="5'-Nucleotidase, C-terminal domain"/>
    <property type="match status" value="1"/>
</dbReference>
<organism evidence="3 4">
    <name type="scientific">Candidatus Cryptobacteroides faecavium</name>
    <dbReference type="NCBI Taxonomy" id="2840762"/>
    <lineage>
        <taxon>Bacteria</taxon>
        <taxon>Pseudomonadati</taxon>
        <taxon>Bacteroidota</taxon>
        <taxon>Bacteroidia</taxon>
        <taxon>Bacteroidales</taxon>
        <taxon>Candidatus Cryptobacteroides</taxon>
    </lineage>
</organism>
<dbReference type="Proteomes" id="UP000823603">
    <property type="component" value="Unassembled WGS sequence"/>
</dbReference>
<dbReference type="InterPro" id="IPR008334">
    <property type="entry name" value="5'-Nucleotdase_C"/>
</dbReference>
<dbReference type="Pfam" id="PF02872">
    <property type="entry name" value="5_nucleotid_C"/>
    <property type="match status" value="1"/>
</dbReference>
<name>A0A9D9NFB4_9BACT</name>